<dbReference type="InterPro" id="IPR029149">
    <property type="entry name" value="Creatin/AminoP/Spt16_N"/>
</dbReference>
<dbReference type="InterPro" id="IPR050659">
    <property type="entry name" value="Peptidase_M24B"/>
</dbReference>
<dbReference type="InterPro" id="IPR000994">
    <property type="entry name" value="Pept_M24"/>
</dbReference>
<sequence length="400" mass="44318">MTLRDILEKYTSVVPPEELKGRVEKFQKALEADCALLVHSPDIYYYSGSKQEGFFVIPKNSAPKFLVLKHAERAAFECPFEVIPLKSARVLGDTLKDLIPQLKTIATELDVISLSLYQRLTKMLPGVEFVDISSKIRRQKAVKSSWEIEVLKKCAQFVVKAYEKVIESVQEGMTELELNAIAISELRKNGHEFGETMRGGRMEGFAGHILSGVAAAVPSYMNAPLNGIGISPAMPGGPSFKKIEKGETILFDFFGTHMGYLVDMTRTFGLAPIPVKMKDTYKVVREMHQYLKENMKAGTNALDIFNGVMGIAQKSPFADNFMGYPGNKVNFIGHGVGTEINDFPFLAKGLEMELKENMVIAVEPKFLFPNEGAVGLENTYLITQEGAVSLTTAPEDLIEK</sequence>
<dbReference type="CDD" id="cd01066">
    <property type="entry name" value="APP_MetAP"/>
    <property type="match status" value="1"/>
</dbReference>
<evidence type="ECO:0000259" key="2">
    <source>
        <dbReference type="Pfam" id="PF01321"/>
    </source>
</evidence>
<dbReference type="PANTHER" id="PTHR46112:SF2">
    <property type="entry name" value="XAA-PRO AMINOPEPTIDASE P-RELATED"/>
    <property type="match status" value="1"/>
</dbReference>
<dbReference type="Gene3D" id="3.90.230.10">
    <property type="entry name" value="Creatinase/methionine aminopeptidase superfamily"/>
    <property type="match status" value="1"/>
</dbReference>
<organism evidence="3 4">
    <name type="scientific">Thermosulfidibacter takaii (strain DSM 17441 / JCM 13301 / NBRC 103674 / ABI70S6)</name>
    <dbReference type="NCBI Taxonomy" id="1298851"/>
    <lineage>
        <taxon>Bacteria</taxon>
        <taxon>Pseudomonadati</taxon>
        <taxon>Thermosulfidibacterota</taxon>
        <taxon>Thermosulfidibacteria</taxon>
        <taxon>Thermosulfidibacterales</taxon>
        <taxon>Thermosulfidibacteraceae</taxon>
    </lineage>
</organism>
<dbReference type="PANTHER" id="PTHR46112">
    <property type="entry name" value="AMINOPEPTIDASE"/>
    <property type="match status" value="1"/>
</dbReference>
<dbReference type="SUPFAM" id="SSF55920">
    <property type="entry name" value="Creatinase/aminopeptidase"/>
    <property type="match status" value="1"/>
</dbReference>
<evidence type="ECO:0000259" key="1">
    <source>
        <dbReference type="Pfam" id="PF00557"/>
    </source>
</evidence>
<dbReference type="Proteomes" id="UP000063234">
    <property type="component" value="Chromosome"/>
</dbReference>
<dbReference type="InterPro" id="IPR000587">
    <property type="entry name" value="Creatinase_N"/>
</dbReference>
<dbReference type="STRING" id="1298851.TST_1567"/>
<evidence type="ECO:0000313" key="3">
    <source>
        <dbReference type="EMBL" id="BAT72353.1"/>
    </source>
</evidence>
<dbReference type="RefSeq" id="WP_068550452.1">
    <property type="nucleotide sequence ID" value="NZ_AP013035.1"/>
</dbReference>
<protein>
    <submittedName>
        <fullName evidence="3">Peptidase M24</fullName>
    </submittedName>
</protein>
<name>A0A0S3QVL1_THET7</name>
<dbReference type="AlphaFoldDB" id="A0A0S3QVL1"/>
<dbReference type="Gene3D" id="3.40.350.10">
    <property type="entry name" value="Creatinase/prolidase N-terminal domain"/>
    <property type="match status" value="1"/>
</dbReference>
<evidence type="ECO:0000313" key="4">
    <source>
        <dbReference type="Proteomes" id="UP000063234"/>
    </source>
</evidence>
<dbReference type="Pfam" id="PF00557">
    <property type="entry name" value="Peptidase_M24"/>
    <property type="match status" value="1"/>
</dbReference>
<feature type="domain" description="Peptidase M24" evidence="1">
    <location>
        <begin position="150"/>
        <end position="384"/>
    </location>
</feature>
<dbReference type="InterPro" id="IPR036005">
    <property type="entry name" value="Creatinase/aminopeptidase-like"/>
</dbReference>
<proteinExistence type="predicted"/>
<accession>A0A0S3QVL1</accession>
<dbReference type="Pfam" id="PF01321">
    <property type="entry name" value="Creatinase_N"/>
    <property type="match status" value="1"/>
</dbReference>
<dbReference type="SUPFAM" id="SSF53092">
    <property type="entry name" value="Creatinase/prolidase N-terminal domain"/>
    <property type="match status" value="1"/>
</dbReference>
<reference evidence="4" key="1">
    <citation type="journal article" date="2018" name="Science">
        <title>A primordial and reversible TCA cycle in a facultatively chemolithoautotrophic thermophile.</title>
        <authorList>
            <person name="Nunoura T."/>
            <person name="Chikaraishi Y."/>
            <person name="Izaki R."/>
            <person name="Suwa T."/>
            <person name="Sato T."/>
            <person name="Harada T."/>
            <person name="Mori K."/>
            <person name="Kato Y."/>
            <person name="Miyazaki M."/>
            <person name="Shimamura S."/>
            <person name="Yanagawa K."/>
            <person name="Shuto A."/>
            <person name="Ohkouchi N."/>
            <person name="Fujita N."/>
            <person name="Takaki Y."/>
            <person name="Atomi H."/>
            <person name="Takai K."/>
        </authorList>
    </citation>
    <scope>NUCLEOTIDE SEQUENCE [LARGE SCALE GENOMIC DNA]</scope>
    <source>
        <strain evidence="4">DSM 17441 / JCM 13301 / NBRC 103674 / ABI70S6</strain>
    </source>
</reference>
<dbReference type="EMBL" id="AP013035">
    <property type="protein sequence ID" value="BAT72353.1"/>
    <property type="molecule type" value="Genomic_DNA"/>
</dbReference>
<dbReference type="KEGG" id="ttk:TST_1567"/>
<dbReference type="OrthoDB" id="9806388at2"/>
<gene>
    <name evidence="3" type="ORF">TST_1567</name>
</gene>
<keyword evidence="4" id="KW-1185">Reference proteome</keyword>
<feature type="domain" description="Creatinase N-terminal" evidence="2">
    <location>
        <begin position="23"/>
        <end position="139"/>
    </location>
</feature>